<dbReference type="EMBL" id="JBIHSE010000001">
    <property type="protein sequence ID" value="MFH0272514.1"/>
    <property type="molecule type" value="Genomic_DNA"/>
</dbReference>
<comment type="caution">
    <text evidence="1">The sequence shown here is derived from an EMBL/GenBank/DDBJ whole genome shotgun (WGS) entry which is preliminary data.</text>
</comment>
<dbReference type="RefSeq" id="WP_394632314.1">
    <property type="nucleotide sequence ID" value="NZ_JBIHSE010000001.1"/>
</dbReference>
<sequence>MNLFLVTSPLQYICALEAKEYFKCENNILLLVNQKSEHGLIQQNKLIDKSKWDHIVTISRDNRSKQVPLAIKQIKAILAEQPIKRFFYAEYNGWRTKLLLRNLPVEQEIYFDDGTMTLLEYGKFILPGKPYSRPRFLVDLKIRVNGCKPIGTLAQSQNIEIFSMFDLAESKFKLHTNNLSSLKRHYGNPKLYNPLAPIGIIGQGAIGDKDQPSIDEYVQSILDLAEAVSSEILYFPHRTEKPAVRKKLESHSKVRYHYGEYPLEIELIDKNITLSALVGAYSTAMFTCRKLYPEMPIIARNVYHREPDFLRMLNKQLNKCNITTIDDSVGLAKLFSDLGPVCSTK</sequence>
<evidence type="ECO:0000313" key="2">
    <source>
        <dbReference type="Proteomes" id="UP001607221"/>
    </source>
</evidence>
<protein>
    <submittedName>
        <fullName evidence="1">Glycosyltransferase 52 family protein</fullName>
    </submittedName>
</protein>
<evidence type="ECO:0000313" key="1">
    <source>
        <dbReference type="EMBL" id="MFH0272514.1"/>
    </source>
</evidence>
<organism evidence="1 2">
    <name type="scientific">Vibrio jasicida</name>
    <dbReference type="NCBI Taxonomy" id="766224"/>
    <lineage>
        <taxon>Bacteria</taxon>
        <taxon>Pseudomonadati</taxon>
        <taxon>Pseudomonadota</taxon>
        <taxon>Gammaproteobacteria</taxon>
        <taxon>Vibrionales</taxon>
        <taxon>Vibrionaceae</taxon>
        <taxon>Vibrio</taxon>
    </lineage>
</organism>
<keyword evidence="2" id="KW-1185">Reference proteome</keyword>
<gene>
    <name evidence="1" type="ORF">ACGRHZ_14465</name>
</gene>
<proteinExistence type="predicted"/>
<reference evidence="1 2" key="1">
    <citation type="submission" date="2024-10" db="EMBL/GenBank/DDBJ databases">
        <authorList>
            <person name="Yibar A."/>
            <person name="Saticioglu I.B."/>
            <person name="Duman M."/>
            <person name="Ajmi N."/>
            <person name="Gurler F."/>
            <person name="Ay H."/>
            <person name="Onuk E."/>
            <person name="Guler S."/>
            <person name="Romalde J.L."/>
        </authorList>
    </citation>
    <scope>NUCLEOTIDE SEQUENCE [LARGE SCALE GENOMIC DNA]</scope>
    <source>
        <strain evidence="1 2">1-TCBS-A</strain>
    </source>
</reference>
<name>A0ABW7JAL8_9VIBR</name>
<accession>A0ABW7JAL8</accession>
<dbReference type="Proteomes" id="UP001607221">
    <property type="component" value="Unassembled WGS sequence"/>
</dbReference>